<dbReference type="SUPFAM" id="SSF53098">
    <property type="entry name" value="Ribonuclease H-like"/>
    <property type="match status" value="1"/>
</dbReference>
<dbReference type="Gene3D" id="3.30.420.10">
    <property type="entry name" value="Ribonuclease H-like superfamily/Ribonuclease H"/>
    <property type="match status" value="1"/>
</dbReference>
<dbReference type="Pfam" id="PF21293">
    <property type="entry name" value="RNAseD_HRDC_C"/>
    <property type="match status" value="1"/>
</dbReference>
<feature type="domain" description="HRDC" evidence="7">
    <location>
        <begin position="214"/>
        <end position="292"/>
    </location>
</feature>
<gene>
    <name evidence="6 9" type="primary">rnd</name>
    <name evidence="8" type="ORF">HT657_03290</name>
    <name evidence="9" type="ORF">HT672_06625</name>
</gene>
<dbReference type="InterPro" id="IPR010997">
    <property type="entry name" value="HRDC-like_sf"/>
</dbReference>
<dbReference type="InterPro" id="IPR044876">
    <property type="entry name" value="HRDC_dom_sf"/>
</dbReference>
<comment type="caution">
    <text evidence="9">The sequence shown here is derived from an EMBL/GenBank/DDBJ whole genome shotgun (WGS) entry which is preliminary data.</text>
</comment>
<dbReference type="InterPro" id="IPR006292">
    <property type="entry name" value="RNase_D"/>
</dbReference>
<comment type="subcellular location">
    <subcellularLocation>
        <location evidence="6">Cytoplasm</location>
    </subcellularLocation>
</comment>
<dbReference type="GO" id="GO:0008408">
    <property type="term" value="F:3'-5' exonuclease activity"/>
    <property type="evidence" value="ECO:0007669"/>
    <property type="project" value="InterPro"/>
</dbReference>
<evidence type="ECO:0000256" key="5">
    <source>
        <dbReference type="ARBA" id="ARBA00022839"/>
    </source>
</evidence>
<dbReference type="InterPro" id="IPR051086">
    <property type="entry name" value="RNase_D-like"/>
</dbReference>
<keyword evidence="5 6" id="KW-0269">Exonuclease</keyword>
<comment type="function">
    <text evidence="6">Exonuclease involved in the 3' processing of various precursor tRNAs. Initiates hydrolysis at the 3'-terminus of an RNA molecule and releases 5'-mononucleotides.</text>
</comment>
<evidence type="ECO:0000313" key="8">
    <source>
        <dbReference type="EMBL" id="MBV6531179.1"/>
    </source>
</evidence>
<dbReference type="InterPro" id="IPR002121">
    <property type="entry name" value="HRDC_dom"/>
</dbReference>
<name>A0A949WND9_9PAST</name>
<evidence type="ECO:0000256" key="1">
    <source>
        <dbReference type="ARBA" id="ARBA00022490"/>
    </source>
</evidence>
<keyword evidence="11" id="KW-1185">Reference proteome</keyword>
<dbReference type="Gene3D" id="1.10.150.80">
    <property type="entry name" value="HRDC domain"/>
    <property type="match status" value="2"/>
</dbReference>
<evidence type="ECO:0000256" key="3">
    <source>
        <dbReference type="ARBA" id="ARBA00022722"/>
    </source>
</evidence>
<dbReference type="AlphaFoldDB" id="A0A949WND9"/>
<keyword evidence="2 6" id="KW-0819">tRNA processing</keyword>
<dbReference type="Proteomes" id="UP000732858">
    <property type="component" value="Unassembled WGS sequence"/>
</dbReference>
<dbReference type="Pfam" id="PF01612">
    <property type="entry name" value="DNA_pol_A_exo1"/>
    <property type="match status" value="1"/>
</dbReference>
<dbReference type="InterPro" id="IPR036397">
    <property type="entry name" value="RNaseH_sf"/>
</dbReference>
<evidence type="ECO:0000256" key="6">
    <source>
        <dbReference type="HAMAP-Rule" id="MF_01899"/>
    </source>
</evidence>
<evidence type="ECO:0000313" key="10">
    <source>
        <dbReference type="Proteomes" id="UP000732858"/>
    </source>
</evidence>
<dbReference type="HAMAP" id="MF_01899">
    <property type="entry name" value="RNase_D"/>
    <property type="match status" value="1"/>
</dbReference>
<dbReference type="GO" id="GO:0042780">
    <property type="term" value="P:tRNA 3'-end processing"/>
    <property type="evidence" value="ECO:0007669"/>
    <property type="project" value="UniProtKB-UniRule"/>
</dbReference>
<protein>
    <recommendedName>
        <fullName evidence="6">Ribonuclease D</fullName>
        <shortName evidence="6">RNase D</shortName>
        <ecNumber evidence="6">3.1.13.5</ecNumber>
    </recommendedName>
</protein>
<dbReference type="Proteomes" id="UP001196379">
    <property type="component" value="Unassembled WGS sequence"/>
</dbReference>
<dbReference type="GO" id="GO:0003676">
    <property type="term" value="F:nucleic acid binding"/>
    <property type="evidence" value="ECO:0007669"/>
    <property type="project" value="InterPro"/>
</dbReference>
<dbReference type="PROSITE" id="PS50967">
    <property type="entry name" value="HRDC"/>
    <property type="match status" value="1"/>
</dbReference>
<evidence type="ECO:0000313" key="9">
    <source>
        <dbReference type="EMBL" id="MBV6546958.1"/>
    </source>
</evidence>
<keyword evidence="4 6" id="KW-0378">Hydrolase</keyword>
<dbReference type="GO" id="GO:0005737">
    <property type="term" value="C:cytoplasm"/>
    <property type="evidence" value="ECO:0007669"/>
    <property type="project" value="UniProtKB-SubCell"/>
</dbReference>
<keyword evidence="1 6" id="KW-0963">Cytoplasm</keyword>
<dbReference type="Pfam" id="PF00570">
    <property type="entry name" value="HRDC"/>
    <property type="match status" value="1"/>
</dbReference>
<dbReference type="NCBIfam" id="TIGR01388">
    <property type="entry name" value="rnd"/>
    <property type="match status" value="1"/>
</dbReference>
<dbReference type="PANTHER" id="PTHR47649:SF1">
    <property type="entry name" value="RIBONUCLEASE D"/>
    <property type="match status" value="1"/>
</dbReference>
<evidence type="ECO:0000259" key="7">
    <source>
        <dbReference type="PROSITE" id="PS50967"/>
    </source>
</evidence>
<evidence type="ECO:0000313" key="11">
    <source>
        <dbReference type="Proteomes" id="UP001196379"/>
    </source>
</evidence>
<reference evidence="9 11" key="1">
    <citation type="journal article" date="2021" name="Mol. Ecol.">
        <title>Polar bear-adapted Ursidibacter maritimus are remarkably conserved after generations in captivity.</title>
        <authorList>
            <person name="Espinosa-Gongora C."/>
            <person name="Hansen M.J."/>
            <person name="Bertelsen M.F."/>
            <person name="Bojesen A.M."/>
        </authorList>
    </citation>
    <scope>NUCLEOTIDE SEQUENCE</scope>
    <source>
        <strain evidence="9">Pb43105x</strain>
        <strain evidence="8 11">Pb43106</strain>
    </source>
</reference>
<dbReference type="EC" id="3.1.13.5" evidence="6"/>
<dbReference type="EMBL" id="JABUMC010000012">
    <property type="protein sequence ID" value="MBV6546958.1"/>
    <property type="molecule type" value="Genomic_DNA"/>
</dbReference>
<dbReference type="SMART" id="SM00341">
    <property type="entry name" value="HRDC"/>
    <property type="match status" value="1"/>
</dbReference>
<proteinExistence type="inferred from homology"/>
<dbReference type="GO" id="GO:0033890">
    <property type="term" value="F:ribonuclease D activity"/>
    <property type="evidence" value="ECO:0007669"/>
    <property type="project" value="UniProtKB-UniRule"/>
</dbReference>
<organism evidence="9 10">
    <name type="scientific">Ursidibacter maritimus</name>
    <dbReference type="NCBI Taxonomy" id="1331689"/>
    <lineage>
        <taxon>Bacteria</taxon>
        <taxon>Pseudomonadati</taxon>
        <taxon>Pseudomonadota</taxon>
        <taxon>Gammaproteobacteria</taxon>
        <taxon>Pasteurellales</taxon>
        <taxon>Pasteurellaceae</taxon>
        <taxon>Ursidibacter</taxon>
    </lineage>
</organism>
<dbReference type="PANTHER" id="PTHR47649">
    <property type="entry name" value="RIBONUCLEASE D"/>
    <property type="match status" value="1"/>
</dbReference>
<dbReference type="SMART" id="SM00474">
    <property type="entry name" value="35EXOc"/>
    <property type="match status" value="1"/>
</dbReference>
<dbReference type="InterPro" id="IPR012337">
    <property type="entry name" value="RNaseH-like_sf"/>
</dbReference>
<dbReference type="GO" id="GO:0000166">
    <property type="term" value="F:nucleotide binding"/>
    <property type="evidence" value="ECO:0007669"/>
    <property type="project" value="InterPro"/>
</dbReference>
<dbReference type="InterPro" id="IPR002562">
    <property type="entry name" value="3'-5'_exonuclease_dom"/>
</dbReference>
<accession>A0A949WND9</accession>
<dbReference type="OrthoDB" id="9800549at2"/>
<comment type="cofactor">
    <cofactor evidence="6">
        <name>a divalent metal cation</name>
        <dbReference type="ChEBI" id="CHEBI:60240"/>
    </cofactor>
</comment>
<dbReference type="SUPFAM" id="SSF47819">
    <property type="entry name" value="HRDC-like"/>
    <property type="match status" value="2"/>
</dbReference>
<comment type="catalytic activity">
    <reaction evidence="6">
        <text>Exonucleolytic cleavage that removes extra residues from the 3'-terminus of tRNA to produce 5'-mononucleotides.</text>
        <dbReference type="EC" id="3.1.13.5"/>
    </reaction>
</comment>
<comment type="similarity">
    <text evidence="6">Belongs to the RNase D family.</text>
</comment>
<keyword evidence="3 6" id="KW-0540">Nuclease</keyword>
<dbReference type="InterPro" id="IPR048579">
    <property type="entry name" value="RNAseD_HRDC_C"/>
</dbReference>
<dbReference type="RefSeq" id="WP_157403234.1">
    <property type="nucleotide sequence ID" value="NZ_JABULY010000001.1"/>
</dbReference>
<sequence>MNQQIEFNWIQTNKELQTACLSIQQQSLLALDTEFVRTRTYYPQLGLIQLYDGKQVYLIDPLNITDFSPFIELLSNQNILKILHACGEDLDIFQHYFKQMPEPMIDTQVMSAFIGLGSSIGFSKLVANYCHVELDKSTSRTDWLKRPLSEKQLQYAVSDVWYLLPVYQKIKTLLAQTEWESAVNEECQTLKQKRQIELNIEKGYKKIANAWQLNSTELTILKLLEKWRIEEAQKRDIALNFIVKEQALWQIAKNQPKHTAQLLEFMHPNEVRRYGKKLLLLVEQGKNIPESEQVSEIKRLIDEPNYKRDLTFLKKSLENTKPQNLAVELFASKRQLDQLLKWHIKGQCESHLPELLQGWREPFGKKLWESYRLFLEGKI</sequence>
<evidence type="ECO:0000256" key="2">
    <source>
        <dbReference type="ARBA" id="ARBA00022694"/>
    </source>
</evidence>
<evidence type="ECO:0000256" key="4">
    <source>
        <dbReference type="ARBA" id="ARBA00022801"/>
    </source>
</evidence>
<dbReference type="CDD" id="cd06142">
    <property type="entry name" value="RNaseD_exo"/>
    <property type="match status" value="1"/>
</dbReference>
<dbReference type="GeneID" id="65549112"/>
<dbReference type="EMBL" id="JABULY010000001">
    <property type="protein sequence ID" value="MBV6531179.1"/>
    <property type="molecule type" value="Genomic_DNA"/>
</dbReference>